<evidence type="ECO:0000313" key="2">
    <source>
        <dbReference type="EMBL" id="HAE26448.1"/>
    </source>
</evidence>
<organism evidence="2 3">
    <name type="scientific">Hyphomonas adhaerens</name>
    <dbReference type="NCBI Taxonomy" id="81029"/>
    <lineage>
        <taxon>Bacteria</taxon>
        <taxon>Pseudomonadati</taxon>
        <taxon>Pseudomonadota</taxon>
        <taxon>Alphaproteobacteria</taxon>
        <taxon>Hyphomonadales</taxon>
        <taxon>Hyphomonadaceae</taxon>
        <taxon>Hyphomonas</taxon>
    </lineage>
</organism>
<evidence type="ECO:0000256" key="1">
    <source>
        <dbReference type="SAM" id="Phobius"/>
    </source>
</evidence>
<keyword evidence="1" id="KW-0472">Membrane</keyword>
<reference evidence="2 3" key="1">
    <citation type="journal article" date="2018" name="Nat. Biotechnol.">
        <title>A standardized bacterial taxonomy based on genome phylogeny substantially revises the tree of life.</title>
        <authorList>
            <person name="Parks D.H."/>
            <person name="Chuvochina M."/>
            <person name="Waite D.W."/>
            <person name="Rinke C."/>
            <person name="Skarshewski A."/>
            <person name="Chaumeil P.A."/>
            <person name="Hugenholtz P."/>
        </authorList>
    </citation>
    <scope>NUCLEOTIDE SEQUENCE [LARGE SCALE GENOMIC DNA]</scope>
    <source>
        <strain evidence="2">UBA8733</strain>
    </source>
</reference>
<feature type="transmembrane region" description="Helical" evidence="1">
    <location>
        <begin position="6"/>
        <end position="27"/>
    </location>
</feature>
<name>A0A3B9GVQ0_9PROT</name>
<evidence type="ECO:0008006" key="4">
    <source>
        <dbReference type="Google" id="ProtNLM"/>
    </source>
</evidence>
<dbReference type="EMBL" id="DMAN01000101">
    <property type="protein sequence ID" value="HAE26448.1"/>
    <property type="molecule type" value="Genomic_DNA"/>
</dbReference>
<keyword evidence="1" id="KW-1133">Transmembrane helix</keyword>
<evidence type="ECO:0000313" key="3">
    <source>
        <dbReference type="Proteomes" id="UP000259610"/>
    </source>
</evidence>
<dbReference type="AlphaFoldDB" id="A0A3B9GVQ0"/>
<accession>A0A3B9GVQ0</accession>
<keyword evidence="1" id="KW-0812">Transmembrane</keyword>
<gene>
    <name evidence="2" type="ORF">DCG58_04755</name>
</gene>
<dbReference type="Proteomes" id="UP000259610">
    <property type="component" value="Unassembled WGS sequence"/>
</dbReference>
<proteinExistence type="predicted"/>
<dbReference type="RefSeq" id="WP_272987453.1">
    <property type="nucleotide sequence ID" value="NZ_CAJWRG010000003.1"/>
</dbReference>
<sequence>MQVELLLNSFASEFLVAVTIASATWILTSARSWRTRRHFDAVFGRSASKGQVGILLSALAIKESDNGYVDVLKREPDGRETTRRFTRLRGLISKKDVGAFEQIASLSNSINKLPVRLMVDDEQNQDLTGNIVLLGGPLSNALVARLQSAWRGRNGFFEFSPYEHDHGTVAVRDMKTDEYFPTDEHFEYAIILRDRNPYDSHAKRRIWIMAGGGVDGTLSAAQYVRNNWRDLKTRKAPLAILLRLSRGIPASYEVIRRYEADKLISVAGPKG</sequence>
<protein>
    <recommendedName>
        <fullName evidence="4">S-layer protein C-terminal domain-containing protein</fullName>
    </recommendedName>
</protein>
<comment type="caution">
    <text evidence="2">The sequence shown here is derived from an EMBL/GenBank/DDBJ whole genome shotgun (WGS) entry which is preliminary data.</text>
</comment>